<keyword evidence="2" id="KW-1185">Reference proteome</keyword>
<comment type="caution">
    <text evidence="1">The sequence shown here is derived from an EMBL/GenBank/DDBJ whole genome shotgun (WGS) entry which is preliminary data.</text>
</comment>
<accession>A0AA40KTR9</accession>
<dbReference type="EMBL" id="JAHYIQ010000004">
    <property type="protein sequence ID" value="KAK1132497.1"/>
    <property type="molecule type" value="Genomic_DNA"/>
</dbReference>
<proteinExistence type="predicted"/>
<name>A0AA40KTR9_9HYME</name>
<gene>
    <name evidence="1" type="ORF">K0M31_013880</name>
</gene>
<evidence type="ECO:0000313" key="2">
    <source>
        <dbReference type="Proteomes" id="UP001177670"/>
    </source>
</evidence>
<sequence length="93" mass="10565">MTYNPIKIGEVYLNSIELSKFPNELLETLDKKNSINKQVDIEFQQANIPGHANPRYPRLGNIFPGRYQSAFSNKCQKFYDFAGPQPGPRGTDS</sequence>
<dbReference type="Proteomes" id="UP001177670">
    <property type="component" value="Unassembled WGS sequence"/>
</dbReference>
<dbReference type="AlphaFoldDB" id="A0AA40KTR9"/>
<evidence type="ECO:0000313" key="1">
    <source>
        <dbReference type="EMBL" id="KAK1132497.1"/>
    </source>
</evidence>
<reference evidence="1" key="1">
    <citation type="submission" date="2021-10" db="EMBL/GenBank/DDBJ databases">
        <title>Melipona bicolor Genome sequencing and assembly.</title>
        <authorList>
            <person name="Araujo N.S."/>
            <person name="Arias M.C."/>
        </authorList>
    </citation>
    <scope>NUCLEOTIDE SEQUENCE</scope>
    <source>
        <strain evidence="1">USP_2M_L1-L4_2017</strain>
        <tissue evidence="1">Whole body</tissue>
    </source>
</reference>
<organism evidence="1 2">
    <name type="scientific">Melipona bicolor</name>
    <dbReference type="NCBI Taxonomy" id="60889"/>
    <lineage>
        <taxon>Eukaryota</taxon>
        <taxon>Metazoa</taxon>
        <taxon>Ecdysozoa</taxon>
        <taxon>Arthropoda</taxon>
        <taxon>Hexapoda</taxon>
        <taxon>Insecta</taxon>
        <taxon>Pterygota</taxon>
        <taxon>Neoptera</taxon>
        <taxon>Endopterygota</taxon>
        <taxon>Hymenoptera</taxon>
        <taxon>Apocrita</taxon>
        <taxon>Aculeata</taxon>
        <taxon>Apoidea</taxon>
        <taxon>Anthophila</taxon>
        <taxon>Apidae</taxon>
        <taxon>Melipona</taxon>
    </lineage>
</organism>
<protein>
    <submittedName>
        <fullName evidence="1">Uncharacterized protein</fullName>
    </submittedName>
</protein>